<evidence type="ECO:0000256" key="5">
    <source>
        <dbReference type="ARBA" id="ARBA00023163"/>
    </source>
</evidence>
<proteinExistence type="inferred from homology"/>
<comment type="subcellular location">
    <subcellularLocation>
        <location evidence="1">Nucleus</location>
    </subcellularLocation>
</comment>
<organism evidence="10 11">
    <name type="scientific">Pristionchus mayeri</name>
    <dbReference type="NCBI Taxonomy" id="1317129"/>
    <lineage>
        <taxon>Eukaryota</taxon>
        <taxon>Metazoa</taxon>
        <taxon>Ecdysozoa</taxon>
        <taxon>Nematoda</taxon>
        <taxon>Chromadorea</taxon>
        <taxon>Rhabditida</taxon>
        <taxon>Rhabditina</taxon>
        <taxon>Diplogasteromorpha</taxon>
        <taxon>Diplogasteroidea</taxon>
        <taxon>Neodiplogasteridae</taxon>
        <taxon>Pristionchus</taxon>
    </lineage>
</organism>
<evidence type="ECO:0000256" key="2">
    <source>
        <dbReference type="ARBA" id="ARBA00009475"/>
    </source>
</evidence>
<dbReference type="GO" id="GO:0005634">
    <property type="term" value="C:nucleus"/>
    <property type="evidence" value="ECO:0007669"/>
    <property type="project" value="UniProtKB-SubCell"/>
</dbReference>
<dbReference type="Pfam" id="PF11934">
    <property type="entry name" value="DUF3452"/>
    <property type="match status" value="1"/>
</dbReference>
<dbReference type="Proteomes" id="UP001328107">
    <property type="component" value="Unassembled WGS sequence"/>
</dbReference>
<gene>
    <name evidence="10" type="ORF">PMAYCL1PPCAC_23865</name>
</gene>
<comment type="similarity">
    <text evidence="2">Belongs to the retinoblastoma protein (RB) family.</text>
</comment>
<protein>
    <submittedName>
        <fullName evidence="10">Uncharacterized protein</fullName>
    </submittedName>
</protein>
<dbReference type="GO" id="GO:0005667">
    <property type="term" value="C:transcription regulator complex"/>
    <property type="evidence" value="ECO:0007669"/>
    <property type="project" value="TreeGrafter"/>
</dbReference>
<dbReference type="SMART" id="SM01367">
    <property type="entry name" value="DUF3452"/>
    <property type="match status" value="1"/>
</dbReference>
<name>A0AAN5I747_9BILA</name>
<evidence type="ECO:0000259" key="8">
    <source>
        <dbReference type="SMART" id="SM01367"/>
    </source>
</evidence>
<keyword evidence="5" id="KW-0804">Transcription</keyword>
<dbReference type="InterPro" id="IPR002719">
    <property type="entry name" value="RB_B"/>
</dbReference>
<dbReference type="EMBL" id="BTRK01000005">
    <property type="protein sequence ID" value="GMR53670.1"/>
    <property type="molecule type" value="Genomic_DNA"/>
</dbReference>
<evidence type="ECO:0000256" key="1">
    <source>
        <dbReference type="ARBA" id="ARBA00004123"/>
    </source>
</evidence>
<comment type="caution">
    <text evidence="10">The sequence shown here is derived from an EMBL/GenBank/DDBJ whole genome shotgun (WGS) entry which is preliminary data.</text>
</comment>
<feature type="domain" description="Retinoblastoma-associated protein A-box" evidence="9">
    <location>
        <begin position="397"/>
        <end position="594"/>
    </location>
</feature>
<evidence type="ECO:0000256" key="4">
    <source>
        <dbReference type="ARBA" id="ARBA00023015"/>
    </source>
</evidence>
<dbReference type="GO" id="GO:0030154">
    <property type="term" value="P:cell differentiation"/>
    <property type="evidence" value="ECO:0007669"/>
    <property type="project" value="TreeGrafter"/>
</dbReference>
<accession>A0AAN5I747</accession>
<keyword evidence="7" id="KW-0131">Cell cycle</keyword>
<dbReference type="SUPFAM" id="SSF47954">
    <property type="entry name" value="Cyclin-like"/>
    <property type="match status" value="2"/>
</dbReference>
<sequence length="924" mass="106557">NINGTVTYRIQLQKRRAKILPAMEIKSAEVTQDVVPKLEVFEEETLEGREVYERFVTLITSLGEVGSICDAAWKHFEKANEQCALEGREESWMACAIYSALTLDQQIGQATNYKCSLTEILIACDISPLEFFDKMNRWKEVMSSPRRLFDQMCRMQSSLSVSAVVFKRFLPIMRSVFNQPEQVEGQPDPINNDFSKVIKAIWISFLIMKKQYSNTSEDLISAFHLLLCIIEHFIKDLTLFSPNLVHPQILAMDTDTDLLELMCTQFNGIVLDGKHLRVHWFHESVQPLLKLKQPIKLMDNIDGYLNLWVSEYESRLKKRGELDETMFVHHDSHYLFHPDFEVAVVDELRRTLGQSRQLFDANFFIRLSTQGCLNRLAEKSSSQNTLTVNTEQSSPTNNLSRSEYKMMKLSALLGISQWTLQGSDLETMLMEVSESPLNYIKDTISSMVSRLEKVLGDEEEAFPDRDGGLAMIRAEIGTYSSQLFYRLLEKIAHVEKERTKEIEFIGMFHKEELITSLYVIALEILLDTYNSERLFPWSIQVFKVPPISFYKIIEMVVKADVGLSRDSIRHINRVEEEILEEMGWSHDSPLWGTLSTRADGVPSSQSIWTYESEKRLVAYSPMKKRRTEDGRIVDSRLTGVTPGTLFFRKIYLMAAARLTDLCERLKMDEKGKEKVWTIFEHSLRTETNLYAGRHLDQNLLCILYVMVRICKLEWSFQDIMCKYREQPQATARVYREVFVTPAELPPELANDDDAVANGAYIDLIKYYNNVFITRVEELVRRLEVNDPGLTLISMPSLPLHMATPKKKVISERIVITPLSHSHHSSSGNQPPRTLKYSLNKSPVKVIFSFAHFVIVNIQIFKIEKFLSIISGPENDQQSCTSRISELGHCSQQNVFTGVISILKKFSEYYFTIIFLVHRIDLCHI</sequence>
<evidence type="ECO:0000256" key="7">
    <source>
        <dbReference type="ARBA" id="ARBA00023306"/>
    </source>
</evidence>
<keyword evidence="6" id="KW-0539">Nucleus</keyword>
<dbReference type="InterPro" id="IPR036915">
    <property type="entry name" value="Cyclin-like_sf"/>
</dbReference>
<evidence type="ECO:0000259" key="9">
    <source>
        <dbReference type="SMART" id="SM01368"/>
    </source>
</evidence>
<dbReference type="GO" id="GO:0000785">
    <property type="term" value="C:chromatin"/>
    <property type="evidence" value="ECO:0007669"/>
    <property type="project" value="TreeGrafter"/>
</dbReference>
<dbReference type="Gene3D" id="1.10.472.140">
    <property type="match status" value="1"/>
</dbReference>
<dbReference type="AlphaFoldDB" id="A0AAN5I747"/>
<dbReference type="SMART" id="SM01368">
    <property type="entry name" value="RB_A"/>
    <property type="match status" value="1"/>
</dbReference>
<dbReference type="Gene3D" id="1.10.472.10">
    <property type="entry name" value="Cyclin-like"/>
    <property type="match status" value="2"/>
</dbReference>
<feature type="non-terminal residue" evidence="10">
    <location>
        <position position="1"/>
    </location>
</feature>
<dbReference type="GO" id="GO:0000977">
    <property type="term" value="F:RNA polymerase II transcription regulatory region sequence-specific DNA binding"/>
    <property type="evidence" value="ECO:0007669"/>
    <property type="project" value="TreeGrafter"/>
</dbReference>
<feature type="domain" description="Retinoblastoma-associated protein N-terminal" evidence="8">
    <location>
        <begin position="105"/>
        <end position="236"/>
    </location>
</feature>
<dbReference type="InterPro" id="IPR028309">
    <property type="entry name" value="RB_fam"/>
</dbReference>
<dbReference type="Pfam" id="PF01858">
    <property type="entry name" value="RB_A"/>
    <property type="match status" value="1"/>
</dbReference>
<dbReference type="InterPro" id="IPR024599">
    <property type="entry name" value="RB_N"/>
</dbReference>
<keyword evidence="3" id="KW-0678">Repressor</keyword>
<evidence type="ECO:0000313" key="10">
    <source>
        <dbReference type="EMBL" id="GMR53670.1"/>
    </source>
</evidence>
<evidence type="ECO:0000313" key="11">
    <source>
        <dbReference type="Proteomes" id="UP001328107"/>
    </source>
</evidence>
<reference evidence="11" key="1">
    <citation type="submission" date="2022-10" db="EMBL/GenBank/DDBJ databases">
        <title>Genome assembly of Pristionchus species.</title>
        <authorList>
            <person name="Yoshida K."/>
            <person name="Sommer R.J."/>
        </authorList>
    </citation>
    <scope>NUCLEOTIDE SEQUENCE [LARGE SCALE GENOMIC DNA]</scope>
    <source>
        <strain evidence="11">RS5460</strain>
    </source>
</reference>
<dbReference type="GO" id="GO:2000134">
    <property type="term" value="P:negative regulation of G1/S transition of mitotic cell cycle"/>
    <property type="evidence" value="ECO:0007669"/>
    <property type="project" value="TreeGrafter"/>
</dbReference>
<dbReference type="PANTHER" id="PTHR13742:SF17">
    <property type="entry name" value="RE32990P-RELATED"/>
    <property type="match status" value="1"/>
</dbReference>
<dbReference type="GO" id="GO:0006357">
    <property type="term" value="P:regulation of transcription by RNA polymerase II"/>
    <property type="evidence" value="ECO:0007669"/>
    <property type="project" value="InterPro"/>
</dbReference>
<evidence type="ECO:0000256" key="3">
    <source>
        <dbReference type="ARBA" id="ARBA00022491"/>
    </source>
</evidence>
<dbReference type="Pfam" id="PF01857">
    <property type="entry name" value="RB_B"/>
    <property type="match status" value="1"/>
</dbReference>
<dbReference type="PANTHER" id="PTHR13742">
    <property type="entry name" value="RETINOBLASTOMA-ASSOCIATED PROTEIN RB -RELATED"/>
    <property type="match status" value="1"/>
</dbReference>
<dbReference type="InterPro" id="IPR002720">
    <property type="entry name" value="RB_A"/>
</dbReference>
<keyword evidence="11" id="KW-1185">Reference proteome</keyword>
<keyword evidence="4" id="KW-0805">Transcription regulation</keyword>
<evidence type="ECO:0000256" key="6">
    <source>
        <dbReference type="ARBA" id="ARBA00023242"/>
    </source>
</evidence>